<feature type="compositionally biased region" description="Basic and acidic residues" evidence="1">
    <location>
        <begin position="329"/>
        <end position="340"/>
    </location>
</feature>
<feature type="compositionally biased region" description="Pro residues" evidence="1">
    <location>
        <begin position="585"/>
        <end position="595"/>
    </location>
</feature>
<feature type="compositionally biased region" description="Polar residues" evidence="1">
    <location>
        <begin position="751"/>
        <end position="773"/>
    </location>
</feature>
<feature type="compositionally biased region" description="Low complexity" evidence="1">
    <location>
        <begin position="1328"/>
        <end position="1346"/>
    </location>
</feature>
<dbReference type="EMBL" id="JAXCGZ010011348">
    <property type="protein sequence ID" value="KAK7075184.1"/>
    <property type="molecule type" value="Genomic_DNA"/>
</dbReference>
<feature type="compositionally biased region" description="Low complexity" evidence="1">
    <location>
        <begin position="839"/>
        <end position="851"/>
    </location>
</feature>
<feature type="region of interest" description="Disordered" evidence="1">
    <location>
        <begin position="1024"/>
        <end position="1113"/>
    </location>
</feature>
<feature type="region of interest" description="Disordered" evidence="1">
    <location>
        <begin position="714"/>
        <end position="899"/>
    </location>
</feature>
<feature type="compositionally biased region" description="Polar residues" evidence="1">
    <location>
        <begin position="1507"/>
        <end position="1518"/>
    </location>
</feature>
<feature type="compositionally biased region" description="Polar residues" evidence="1">
    <location>
        <begin position="659"/>
        <end position="678"/>
    </location>
</feature>
<dbReference type="PANTHER" id="PTHR39387">
    <property type="entry name" value="SHAVENOID, ISOFORM B"/>
    <property type="match status" value="1"/>
</dbReference>
<organism evidence="3 4">
    <name type="scientific">Halocaridina rubra</name>
    <name type="common">Hawaiian red shrimp</name>
    <dbReference type="NCBI Taxonomy" id="373956"/>
    <lineage>
        <taxon>Eukaryota</taxon>
        <taxon>Metazoa</taxon>
        <taxon>Ecdysozoa</taxon>
        <taxon>Arthropoda</taxon>
        <taxon>Crustacea</taxon>
        <taxon>Multicrustacea</taxon>
        <taxon>Malacostraca</taxon>
        <taxon>Eumalacostraca</taxon>
        <taxon>Eucarida</taxon>
        <taxon>Decapoda</taxon>
        <taxon>Pleocyemata</taxon>
        <taxon>Caridea</taxon>
        <taxon>Atyoidea</taxon>
        <taxon>Atyidae</taxon>
        <taxon>Halocaridina</taxon>
    </lineage>
</organism>
<feature type="region of interest" description="Disordered" evidence="1">
    <location>
        <begin position="1315"/>
        <end position="1358"/>
    </location>
</feature>
<evidence type="ECO:0000256" key="1">
    <source>
        <dbReference type="SAM" id="MobiDB-lite"/>
    </source>
</evidence>
<feature type="region of interest" description="Disordered" evidence="1">
    <location>
        <begin position="931"/>
        <end position="956"/>
    </location>
</feature>
<proteinExistence type="predicted"/>
<feature type="transmembrane region" description="Helical" evidence="2">
    <location>
        <begin position="256"/>
        <end position="278"/>
    </location>
</feature>
<dbReference type="PANTHER" id="PTHR39387:SF1">
    <property type="entry name" value="SHAVENOID, ISOFORM B"/>
    <property type="match status" value="1"/>
</dbReference>
<comment type="caution">
    <text evidence="3">The sequence shown here is derived from an EMBL/GenBank/DDBJ whole genome shotgun (WGS) entry which is preliminary data.</text>
</comment>
<feature type="compositionally biased region" description="Polar residues" evidence="1">
    <location>
        <begin position="1050"/>
        <end position="1059"/>
    </location>
</feature>
<feature type="compositionally biased region" description="Basic and acidic residues" evidence="1">
    <location>
        <begin position="789"/>
        <end position="798"/>
    </location>
</feature>
<feature type="compositionally biased region" description="Low complexity" evidence="1">
    <location>
        <begin position="1519"/>
        <end position="1537"/>
    </location>
</feature>
<sequence>MLMMPRRDKYERPPPSFQELDLISMDLVNVLAYTMLPLELRPDIIYLRIPSLTFTKMMMILVSAAVTYVSGFCLIAECALADFVSSTGSEKIPYVFMPLKHQLVHPTAEVALLGEKNDLSSNNLPSLLGIKSGNSRLELHNLVLCTTEVVKREGPGTYTDVTQTEGRHGHHIQLFRDSGRTYVQWVGEESARTAAEGRLVMVSLICRDSAQPDTPVFTPCLAFRVAGSPGASEAALSAPVKGGGGRSGSGLSSSEGVIIGLVVTCLAITYVIAMTIYIKVRRRRRRIHNKSKLAEEGVHGSSKSRGGGSAGGGERRPPRALPKPSLVSSKDDTEHEDIVDLSKASKTRRANRERPGITFTTAVVHGEARGRGGASHDSSDGIERAPRSSLAVVETLGGTEEEGGSRHVNINNPEGNGTPADIQAAQAKKKLYFNPAYFEPDMLQSPPPAALEFLERIREMITLAKSKMKIKTYQPSLVDIPEEDYEHPSRPMSQATGRCSQITVLIEDLEGNDEDAKCHSDHNSIQSDSLERPRDDDSRSSTLKRLARRVNSHGQSIVSEIIRTLDLKPRLPPVEGMYGFHSPKQLPPKPPPPKPVNARTESPVETDDEFPELIKPSMLRSVLRDGKRLTDLNNTFENFRQEMMATFNKMKKVGEAISPKSSLTRSRNKNKYTASPDSTADKKSVPGNSEGKVQKWLQTLEGKNSYSRMSEKQNVIFDSRNKVAPNDDPPPLPEKNSKPPTLPRKNKSVVIRNNSFSKMNTTTDNTNISTKDQQVSERGAVTRSLSWQNEHRHYDSNPRRPRQQAPILPEDSLGMSYGCEDDSLNDLLSEAESKVPKMTPSDSDSTYSDTRSGYRDTLENGKKKSEQNTTSLSRQLPREEEITERNEIFNKETGAKTMSRLARNGNNLYERIKSGNKLPDSDEDHMYEEIRFPGDGKQRPKKKSHKLQPKNSMREAQIDKYGDDEGSYSIYSNPESHISEVTIEEKCSSPVYSGCKVTIPVVDNMDGESEIPSAGFDQDTLEKRGKKVQRNGSIIQDSLERPKIRKTNNPDDVNANSPQCKKAQRRMSLPGEASKNKEKSLLDIYESRSSNRSLRNYRKVSPERSYSPMKYSPSATNNKIGSFYLNNISSANENNNIVNNTDQKKLRTFKDYQEMKFQRSSSDSDISSSPLPVIGSGINLNFRSSSPNNKEQKEYRPPLPPKHLRNSDINDNISPELPPRAHIMRPPLPQKSNRKYEIEVDAERPKLPEKARKRLQSDALSRSSSGNSIPELTEEEARSILHGLLAHTMHDASRLSPLHEEDDDTRHFLGVGNTAAGYRSKGSVPNIDSYSSGSLDSSGSSSSSLSCEHDGNALGKEVESSLERQIVNTHDVLDHPGSPGSEARVSGEFILSSIGRSPSLRRQTSLSKEQKYSFLAKLRDITGDYPEGDSLTKGMEIALALKAKTELEKHFKEKSGADSIKRTWRRIIENVDDAKEDKDKISILQLQQYMANLERKEKETKLKQEDSGYQSTDSSESANSKARSASSGTSSSNSLISNPHLLSSRSFSSSSLNSKMDPVFKRSLSLQQLNSSVYPEPPLQESSHLYRTSFLSTVGNCYSGVDGKIGRSGSSIYINNSFSNDERNRGDLQLS</sequence>
<feature type="compositionally biased region" description="Basic and acidic residues" evidence="1">
    <location>
        <begin position="1347"/>
        <end position="1358"/>
    </location>
</feature>
<keyword evidence="2" id="KW-0472">Membrane</keyword>
<evidence type="ECO:0000313" key="3">
    <source>
        <dbReference type="EMBL" id="KAK7075184.1"/>
    </source>
</evidence>
<feature type="compositionally biased region" description="Basic and acidic residues" evidence="1">
    <location>
        <begin position="377"/>
        <end position="386"/>
    </location>
</feature>
<keyword evidence="2" id="KW-1133">Transmembrane helix</keyword>
<reference evidence="3 4" key="1">
    <citation type="submission" date="2023-11" db="EMBL/GenBank/DDBJ databases">
        <title>Halocaridina rubra genome assembly.</title>
        <authorList>
            <person name="Smith C."/>
        </authorList>
    </citation>
    <scope>NUCLEOTIDE SEQUENCE [LARGE SCALE GENOMIC DNA]</scope>
    <source>
        <strain evidence="3">EP-1</strain>
        <tissue evidence="3">Whole</tissue>
    </source>
</reference>
<evidence type="ECO:0000256" key="2">
    <source>
        <dbReference type="SAM" id="Phobius"/>
    </source>
</evidence>
<dbReference type="Proteomes" id="UP001381693">
    <property type="component" value="Unassembled WGS sequence"/>
</dbReference>
<feature type="region of interest" description="Disordered" evidence="1">
    <location>
        <begin position="1497"/>
        <end position="1537"/>
    </location>
</feature>
<feature type="compositionally biased region" description="Basic residues" evidence="1">
    <location>
        <begin position="939"/>
        <end position="948"/>
    </location>
</feature>
<feature type="compositionally biased region" description="Basic and acidic residues" evidence="1">
    <location>
        <begin position="529"/>
        <end position="539"/>
    </location>
</feature>
<feature type="region of interest" description="Disordered" evidence="1">
    <location>
        <begin position="291"/>
        <end position="420"/>
    </location>
</feature>
<feature type="region of interest" description="Disordered" evidence="1">
    <location>
        <begin position="576"/>
        <end position="607"/>
    </location>
</feature>
<feature type="compositionally biased region" description="Basic and acidic residues" evidence="1">
    <location>
        <begin position="852"/>
        <end position="866"/>
    </location>
</feature>
<protein>
    <submittedName>
        <fullName evidence="3">Uncharacterized protein</fullName>
    </submittedName>
</protein>
<keyword evidence="4" id="KW-1185">Reference proteome</keyword>
<keyword evidence="2" id="KW-0812">Transmembrane</keyword>
<evidence type="ECO:0000313" key="4">
    <source>
        <dbReference type="Proteomes" id="UP001381693"/>
    </source>
</evidence>
<feature type="compositionally biased region" description="Basic and acidic residues" evidence="1">
    <location>
        <begin position="1234"/>
        <end position="1250"/>
    </location>
</feature>
<feature type="region of interest" description="Disordered" evidence="1">
    <location>
        <begin position="1158"/>
        <end position="1272"/>
    </location>
</feature>
<feature type="compositionally biased region" description="Polar residues" evidence="1">
    <location>
        <begin position="1258"/>
        <end position="1270"/>
    </location>
</feature>
<feature type="compositionally biased region" description="Low complexity" evidence="1">
    <location>
        <begin position="1160"/>
        <end position="1169"/>
    </location>
</feature>
<name>A0AAN8XAQ7_HALRR</name>
<feature type="compositionally biased region" description="Basic and acidic residues" evidence="1">
    <location>
        <begin position="1497"/>
        <end position="1506"/>
    </location>
</feature>
<feature type="region of interest" description="Disordered" evidence="1">
    <location>
        <begin position="655"/>
        <end position="694"/>
    </location>
</feature>
<feature type="region of interest" description="Disordered" evidence="1">
    <location>
        <begin position="513"/>
        <end position="542"/>
    </location>
</feature>
<gene>
    <name evidence="3" type="ORF">SK128_011134</name>
</gene>
<feature type="compositionally biased region" description="Basic and acidic residues" evidence="1">
    <location>
        <begin position="876"/>
        <end position="894"/>
    </location>
</feature>
<dbReference type="GO" id="GO:0005938">
    <property type="term" value="C:cell cortex"/>
    <property type="evidence" value="ECO:0007669"/>
    <property type="project" value="TreeGrafter"/>
</dbReference>
<accession>A0AAN8XAQ7</accession>
<feature type="compositionally biased region" description="Polar residues" evidence="1">
    <location>
        <begin position="1178"/>
        <end position="1189"/>
    </location>
</feature>